<dbReference type="SMART" id="SM00382">
    <property type="entry name" value="AAA"/>
    <property type="match status" value="1"/>
</dbReference>
<dbReference type="SUPFAM" id="SSF52540">
    <property type="entry name" value="P-loop containing nucleoside triphosphate hydrolases"/>
    <property type="match status" value="1"/>
</dbReference>
<dbReference type="PROSITE" id="PS00675">
    <property type="entry name" value="SIGMA54_INTERACT_1"/>
    <property type="match status" value="1"/>
</dbReference>
<keyword evidence="2" id="KW-0067">ATP-binding</keyword>
<keyword evidence="6" id="KW-1185">Reference proteome</keyword>
<dbReference type="CDD" id="cd00009">
    <property type="entry name" value="AAA"/>
    <property type="match status" value="1"/>
</dbReference>
<dbReference type="InterPro" id="IPR002078">
    <property type="entry name" value="Sigma_54_int"/>
</dbReference>
<feature type="compositionally biased region" description="Polar residues" evidence="3">
    <location>
        <begin position="428"/>
        <end position="437"/>
    </location>
</feature>
<dbReference type="InterPro" id="IPR003593">
    <property type="entry name" value="AAA+_ATPase"/>
</dbReference>
<proteinExistence type="predicted"/>
<gene>
    <name evidence="5" type="ORF">LVJ94_01595</name>
</gene>
<reference evidence="5" key="1">
    <citation type="submission" date="2021-12" db="EMBL/GenBank/DDBJ databases">
        <title>Discovery of the Pendulisporaceae a myxobacterial family with distinct sporulation behavior and unique specialized metabolism.</title>
        <authorList>
            <person name="Garcia R."/>
            <person name="Popoff A."/>
            <person name="Bader C.D."/>
            <person name="Loehr J."/>
            <person name="Walesch S."/>
            <person name="Walt C."/>
            <person name="Boldt J."/>
            <person name="Bunk B."/>
            <person name="Haeckl F.J.F.P.J."/>
            <person name="Gunesch A.P."/>
            <person name="Birkelbach J."/>
            <person name="Nuebel U."/>
            <person name="Pietschmann T."/>
            <person name="Bach T."/>
            <person name="Mueller R."/>
        </authorList>
    </citation>
    <scope>NUCLEOTIDE SEQUENCE</scope>
    <source>
        <strain evidence="5">MSr11367</strain>
    </source>
</reference>
<evidence type="ECO:0000313" key="6">
    <source>
        <dbReference type="Proteomes" id="UP001374803"/>
    </source>
</evidence>
<evidence type="ECO:0000256" key="1">
    <source>
        <dbReference type="ARBA" id="ARBA00022741"/>
    </source>
</evidence>
<dbReference type="Pfam" id="PF00158">
    <property type="entry name" value="Sigma54_activat"/>
    <property type="match status" value="1"/>
</dbReference>
<feature type="domain" description="Sigma-54 factor interaction" evidence="4">
    <location>
        <begin position="176"/>
        <end position="406"/>
    </location>
</feature>
<dbReference type="RefSeq" id="WP_394835607.1">
    <property type="nucleotide sequence ID" value="NZ_CP089929.1"/>
</dbReference>
<evidence type="ECO:0000256" key="3">
    <source>
        <dbReference type="SAM" id="MobiDB-lite"/>
    </source>
</evidence>
<feature type="region of interest" description="Disordered" evidence="3">
    <location>
        <begin position="418"/>
        <end position="447"/>
    </location>
</feature>
<sequence>MTTTTLTSTDDSELTGNDGARERKDVGFIVVWSSSEPHRVGEIALLTAEKDVYVLGRSHEPGPGDVRPRVTFFRQRPGEVTKAGPLESQRISREQLEVRREPGEAVLNVKNVGRCRLFGENSEHEVAELRVRPGDLIELRGQVLLMCVERLAWVGHSSALRAYPPFEFGMADAHGIVGESPEAWRMREIVAFVAKRAGHVLVRGESGTGKELVARALHALSDRQTRAMVSRNAATLPEGLIDAELFGNARNYPNAGMEARAGLVGEAHESTLFLDEFAELPAGLQAHLLRVLDAGEYTRLGEPRPRRADFRLIAATNRALTALKQDVLARLPFRIELAGLGQRREDIPLLLAHVLRGIRASDPEAVARFMDGTTPRVSADFVKALLRHPYTTHARELSTLVWQSVMSSLGDRLDVPAGAGRREMDTSPDISANTSTGELPVATEDEDSLSPTRIQACLDAHNGVIEHAWRALGLSSRHALARLIRKHRLELRRSPK</sequence>
<organism evidence="5 6">
    <name type="scientific">Pendulispora rubella</name>
    <dbReference type="NCBI Taxonomy" id="2741070"/>
    <lineage>
        <taxon>Bacteria</taxon>
        <taxon>Pseudomonadati</taxon>
        <taxon>Myxococcota</taxon>
        <taxon>Myxococcia</taxon>
        <taxon>Myxococcales</taxon>
        <taxon>Sorangiineae</taxon>
        <taxon>Pendulisporaceae</taxon>
        <taxon>Pendulispora</taxon>
    </lineage>
</organism>
<evidence type="ECO:0000256" key="2">
    <source>
        <dbReference type="ARBA" id="ARBA00022840"/>
    </source>
</evidence>
<dbReference type="Gene3D" id="1.10.8.60">
    <property type="match status" value="1"/>
</dbReference>
<dbReference type="PROSITE" id="PS50045">
    <property type="entry name" value="SIGMA54_INTERACT_4"/>
    <property type="match status" value="1"/>
</dbReference>
<accession>A0ABZ2L5D8</accession>
<dbReference type="Proteomes" id="UP001374803">
    <property type="component" value="Chromosome"/>
</dbReference>
<protein>
    <submittedName>
        <fullName evidence="5">Sigma 54-interacting transcriptional regulator</fullName>
    </submittedName>
</protein>
<dbReference type="EMBL" id="CP089983">
    <property type="protein sequence ID" value="WXB05957.1"/>
    <property type="molecule type" value="Genomic_DNA"/>
</dbReference>
<dbReference type="InterPro" id="IPR027417">
    <property type="entry name" value="P-loop_NTPase"/>
</dbReference>
<keyword evidence="1" id="KW-0547">Nucleotide-binding</keyword>
<evidence type="ECO:0000313" key="5">
    <source>
        <dbReference type="EMBL" id="WXB05957.1"/>
    </source>
</evidence>
<dbReference type="Gene3D" id="3.40.50.300">
    <property type="entry name" value="P-loop containing nucleotide triphosphate hydrolases"/>
    <property type="match status" value="1"/>
</dbReference>
<dbReference type="PANTHER" id="PTHR32071">
    <property type="entry name" value="TRANSCRIPTIONAL REGULATORY PROTEIN"/>
    <property type="match status" value="1"/>
</dbReference>
<evidence type="ECO:0000259" key="4">
    <source>
        <dbReference type="PROSITE" id="PS50045"/>
    </source>
</evidence>
<dbReference type="InterPro" id="IPR025662">
    <property type="entry name" value="Sigma_54_int_dom_ATP-bd_1"/>
</dbReference>
<name>A0ABZ2L5D8_9BACT</name>